<dbReference type="AlphaFoldDB" id="A0A0R1WAU0"/>
<evidence type="ECO:0000256" key="5">
    <source>
        <dbReference type="ARBA" id="ARBA00022679"/>
    </source>
</evidence>
<dbReference type="STRING" id="1423774.FD31_GL001391"/>
<feature type="transmembrane region" description="Helical" evidence="12">
    <location>
        <begin position="174"/>
        <end position="195"/>
    </location>
</feature>
<dbReference type="PATRIC" id="fig|1423774.3.peg.1442"/>
<organism evidence="15 16">
    <name type="scientific">Companilactobacillus nantensis DSM 16982</name>
    <dbReference type="NCBI Taxonomy" id="1423774"/>
    <lineage>
        <taxon>Bacteria</taxon>
        <taxon>Bacillati</taxon>
        <taxon>Bacillota</taxon>
        <taxon>Bacilli</taxon>
        <taxon>Lactobacillales</taxon>
        <taxon>Lactobacillaceae</taxon>
        <taxon>Companilactobacillus</taxon>
    </lineage>
</organism>
<keyword evidence="7 12" id="KW-0812">Transmembrane</keyword>
<evidence type="ECO:0000256" key="12">
    <source>
        <dbReference type="SAM" id="Phobius"/>
    </source>
</evidence>
<evidence type="ECO:0000256" key="11">
    <source>
        <dbReference type="PROSITE-ProRule" id="PRU00421"/>
    </source>
</evidence>
<evidence type="ECO:0000256" key="8">
    <source>
        <dbReference type="ARBA" id="ARBA00022777"/>
    </source>
</evidence>
<protein>
    <submittedName>
        <fullName evidence="15">Pts systemtrehalose-specific iib component</fullName>
    </submittedName>
</protein>
<gene>
    <name evidence="15" type="ORF">FD31_GL001391</name>
</gene>
<keyword evidence="9 12" id="KW-1133">Transmembrane helix</keyword>
<feature type="transmembrane region" description="Helical" evidence="12">
    <location>
        <begin position="207"/>
        <end position="226"/>
    </location>
</feature>
<feature type="transmembrane region" description="Helical" evidence="12">
    <location>
        <begin position="288"/>
        <end position="307"/>
    </location>
</feature>
<feature type="domain" description="PTS EIIB type-1" evidence="13">
    <location>
        <begin position="14"/>
        <end position="98"/>
    </location>
</feature>
<dbReference type="GO" id="GO:0009401">
    <property type="term" value="P:phosphoenolpyruvate-dependent sugar phosphotransferase system"/>
    <property type="evidence" value="ECO:0007669"/>
    <property type="project" value="UniProtKB-KW"/>
</dbReference>
<dbReference type="PANTHER" id="PTHR30175:SF1">
    <property type="entry name" value="PTS SYSTEM ARBUTIN-, CELLOBIOSE-, AND SALICIN-SPECIFIC EIIBC COMPONENT-RELATED"/>
    <property type="match status" value="1"/>
</dbReference>
<dbReference type="GO" id="GO:0015771">
    <property type="term" value="P:trehalose transport"/>
    <property type="evidence" value="ECO:0007669"/>
    <property type="project" value="TreeGrafter"/>
</dbReference>
<dbReference type="CDD" id="cd00212">
    <property type="entry name" value="PTS_IIB_glc"/>
    <property type="match status" value="1"/>
</dbReference>
<dbReference type="GO" id="GO:0005886">
    <property type="term" value="C:plasma membrane"/>
    <property type="evidence" value="ECO:0007669"/>
    <property type="project" value="UniProtKB-SubCell"/>
</dbReference>
<accession>A0A0R1WAU0</accession>
<dbReference type="GO" id="GO:0090589">
    <property type="term" value="F:protein-phosphocysteine-trehalose phosphotransferase system transporter activity"/>
    <property type="evidence" value="ECO:0007669"/>
    <property type="project" value="TreeGrafter"/>
</dbReference>
<feature type="transmembrane region" description="Helical" evidence="12">
    <location>
        <begin position="422"/>
        <end position="446"/>
    </location>
</feature>
<evidence type="ECO:0000256" key="6">
    <source>
        <dbReference type="ARBA" id="ARBA00022683"/>
    </source>
</evidence>
<dbReference type="InterPro" id="IPR013013">
    <property type="entry name" value="PTS_EIIC_1"/>
</dbReference>
<dbReference type="InterPro" id="IPR036878">
    <property type="entry name" value="Glu_permease_IIB"/>
</dbReference>
<name>A0A0R1WAU0_9LACO</name>
<dbReference type="GO" id="GO:0016301">
    <property type="term" value="F:kinase activity"/>
    <property type="evidence" value="ECO:0007669"/>
    <property type="project" value="UniProtKB-KW"/>
</dbReference>
<evidence type="ECO:0000256" key="4">
    <source>
        <dbReference type="ARBA" id="ARBA00022597"/>
    </source>
</evidence>
<comment type="caution">
    <text evidence="15">The sequence shown here is derived from an EMBL/GenBank/DDBJ whole genome shotgun (WGS) entry which is preliminary data.</text>
</comment>
<dbReference type="Pfam" id="PF00367">
    <property type="entry name" value="PTS_EIIB"/>
    <property type="match status" value="1"/>
</dbReference>
<evidence type="ECO:0000256" key="3">
    <source>
        <dbReference type="ARBA" id="ARBA00022475"/>
    </source>
</evidence>
<feature type="transmembrane region" description="Helical" evidence="12">
    <location>
        <begin position="327"/>
        <end position="353"/>
    </location>
</feature>
<keyword evidence="16" id="KW-1185">Reference proteome</keyword>
<feature type="transmembrane region" description="Helical" evidence="12">
    <location>
        <begin position="132"/>
        <end position="154"/>
    </location>
</feature>
<feature type="transmembrane region" description="Helical" evidence="12">
    <location>
        <begin position="397"/>
        <end position="415"/>
    </location>
</feature>
<evidence type="ECO:0000313" key="15">
    <source>
        <dbReference type="EMBL" id="KRM15056.1"/>
    </source>
</evidence>
<evidence type="ECO:0000313" key="16">
    <source>
        <dbReference type="Proteomes" id="UP000051302"/>
    </source>
</evidence>
<evidence type="ECO:0000259" key="13">
    <source>
        <dbReference type="PROSITE" id="PS51098"/>
    </source>
</evidence>
<keyword evidence="2" id="KW-0813">Transport</keyword>
<evidence type="ECO:0000256" key="9">
    <source>
        <dbReference type="ARBA" id="ARBA00022989"/>
    </source>
</evidence>
<proteinExistence type="predicted"/>
<dbReference type="Pfam" id="PF02378">
    <property type="entry name" value="PTS_EIIC"/>
    <property type="match status" value="1"/>
</dbReference>
<reference evidence="15 16" key="1">
    <citation type="journal article" date="2015" name="Genome Announc.">
        <title>Expanding the biotechnology potential of lactobacilli through comparative genomics of 213 strains and associated genera.</title>
        <authorList>
            <person name="Sun Z."/>
            <person name="Harris H.M."/>
            <person name="McCann A."/>
            <person name="Guo C."/>
            <person name="Argimon S."/>
            <person name="Zhang W."/>
            <person name="Yang X."/>
            <person name="Jeffery I.B."/>
            <person name="Cooney J.C."/>
            <person name="Kagawa T.F."/>
            <person name="Liu W."/>
            <person name="Song Y."/>
            <person name="Salvetti E."/>
            <person name="Wrobel A."/>
            <person name="Rasinkangas P."/>
            <person name="Parkhill J."/>
            <person name="Rea M.C."/>
            <person name="O'Sullivan O."/>
            <person name="Ritari J."/>
            <person name="Douillard F.P."/>
            <person name="Paul Ross R."/>
            <person name="Yang R."/>
            <person name="Briner A.E."/>
            <person name="Felis G.E."/>
            <person name="de Vos W.M."/>
            <person name="Barrangou R."/>
            <person name="Klaenhammer T.R."/>
            <person name="Caufield P.W."/>
            <person name="Cui Y."/>
            <person name="Zhang H."/>
            <person name="O'Toole P.W."/>
        </authorList>
    </citation>
    <scope>NUCLEOTIDE SEQUENCE [LARGE SCALE GENOMIC DNA]</scope>
    <source>
        <strain evidence="15 16">DSM 16982</strain>
    </source>
</reference>
<keyword evidence="3" id="KW-1003">Cell membrane</keyword>
<keyword evidence="6" id="KW-0598">Phosphotransferase system</keyword>
<dbReference type="Proteomes" id="UP000051302">
    <property type="component" value="Unassembled WGS sequence"/>
</dbReference>
<dbReference type="InterPro" id="IPR018113">
    <property type="entry name" value="PTrfase_EIIB_Cys"/>
</dbReference>
<evidence type="ECO:0000259" key="14">
    <source>
        <dbReference type="PROSITE" id="PS51103"/>
    </source>
</evidence>
<feature type="transmembrane region" description="Helical" evidence="12">
    <location>
        <begin position="466"/>
        <end position="488"/>
    </location>
</feature>
<evidence type="ECO:0000256" key="10">
    <source>
        <dbReference type="ARBA" id="ARBA00023136"/>
    </source>
</evidence>
<feature type="domain" description="PTS EIIC type-1" evidence="14">
    <location>
        <begin position="135"/>
        <end position="501"/>
    </location>
</feature>
<dbReference type="InterPro" id="IPR050558">
    <property type="entry name" value="PTS_Sugar-Specific_Components"/>
</dbReference>
<evidence type="ECO:0000256" key="2">
    <source>
        <dbReference type="ARBA" id="ARBA00022448"/>
    </source>
</evidence>
<dbReference type="InterPro" id="IPR003352">
    <property type="entry name" value="PTS_EIIC"/>
</dbReference>
<comment type="subcellular location">
    <subcellularLocation>
        <location evidence="1">Cell membrane</location>
        <topology evidence="1">Multi-pass membrane protein</topology>
    </subcellularLocation>
</comment>
<dbReference type="PANTHER" id="PTHR30175">
    <property type="entry name" value="PHOSPHOTRANSFERASE SYSTEM TRANSPORT PROTEIN"/>
    <property type="match status" value="1"/>
</dbReference>
<dbReference type="PROSITE" id="PS51103">
    <property type="entry name" value="PTS_EIIC_TYPE_1"/>
    <property type="match status" value="1"/>
</dbReference>
<dbReference type="GO" id="GO:0008982">
    <property type="term" value="F:protein-N(PI)-phosphohistidine-sugar phosphotransferase activity"/>
    <property type="evidence" value="ECO:0007669"/>
    <property type="project" value="InterPro"/>
</dbReference>
<feature type="transmembrane region" description="Helical" evidence="12">
    <location>
        <begin position="246"/>
        <end position="267"/>
    </location>
</feature>
<dbReference type="Gene3D" id="3.30.1360.60">
    <property type="entry name" value="Glucose permease domain IIB"/>
    <property type="match status" value="1"/>
</dbReference>
<evidence type="ECO:0000256" key="7">
    <source>
        <dbReference type="ARBA" id="ARBA00022692"/>
    </source>
</evidence>
<dbReference type="SUPFAM" id="SSF55604">
    <property type="entry name" value="Glucose permease domain IIB"/>
    <property type="match status" value="1"/>
</dbReference>
<keyword evidence="10 12" id="KW-0472">Membrane</keyword>
<evidence type="ECO:0000256" key="1">
    <source>
        <dbReference type="ARBA" id="ARBA00004651"/>
    </source>
</evidence>
<dbReference type="PROSITE" id="PS51098">
    <property type="entry name" value="PTS_EIIB_TYPE_1"/>
    <property type="match status" value="1"/>
</dbReference>
<keyword evidence="8" id="KW-0418">Kinase</keyword>
<keyword evidence="4" id="KW-0762">Sugar transport</keyword>
<feature type="active site" description="Phosphocysteine intermediate; for EIIB activity" evidence="11">
    <location>
        <position position="36"/>
    </location>
</feature>
<keyword evidence="5" id="KW-0808">Transferase</keyword>
<sequence>MEGMNKMSKSKDYSALATEIIAGVGGPENINKVIHCISRLRFYLKDEKIAQTEKITALDGVAGALYNAGLGQYQVVIGPAVTDVYDEVIKQLGAGFADEEATESAVAETGAAQQKEPRPTNLWGWISKGFQVLIGTITGSMIPIIGLLAASGILKGFLTLFTFNLNWIDTKSTTYIIINAMGDSAFYFLPILVGFSAAKQLRSDPIVVGAIAGVLVHPTIAALWAAPTKGMATFLGIPMNAEFFGLPIHIPQYTYSIFPIIFAAWLARPVGNWLKKVLPLSLRSILQPLFTLFIVASAVLVIMGPVISLISSGLAAGINMLVTANEAVAGLVIGGLYQVLVIFGLHWMVVPIVSNDIAMTGHSVLNALINFTMIAQGTGALAVWAKSKRADIKGLSLAGALSGYAGVTEPAMYGINLKYGHVFWMANIGGAVGGLIAGLFKIDMFGFTGSLIGFPSFFSKTNPNNIWAFVIASAATIIVSFICVYFWGYSDADLAKVKAAQKKNVFKDATNK</sequence>
<dbReference type="EMBL" id="AZFV01000027">
    <property type="protein sequence ID" value="KRM15056.1"/>
    <property type="molecule type" value="Genomic_DNA"/>
</dbReference>
<dbReference type="InterPro" id="IPR001996">
    <property type="entry name" value="PTS_IIB_1"/>
</dbReference>
<feature type="transmembrane region" description="Helical" evidence="12">
    <location>
        <begin position="365"/>
        <end position="385"/>
    </location>
</feature>